<organism evidence="2 3">
    <name type="scientific">Suillus placidus</name>
    <dbReference type="NCBI Taxonomy" id="48579"/>
    <lineage>
        <taxon>Eukaryota</taxon>
        <taxon>Fungi</taxon>
        <taxon>Dikarya</taxon>
        <taxon>Basidiomycota</taxon>
        <taxon>Agaricomycotina</taxon>
        <taxon>Agaricomycetes</taxon>
        <taxon>Agaricomycetidae</taxon>
        <taxon>Boletales</taxon>
        <taxon>Suillineae</taxon>
        <taxon>Suillaceae</taxon>
        <taxon>Suillus</taxon>
    </lineage>
</organism>
<feature type="region of interest" description="Disordered" evidence="1">
    <location>
        <begin position="75"/>
        <end position="103"/>
    </location>
</feature>
<gene>
    <name evidence="2" type="ORF">EV702DRAFT_1282063</name>
</gene>
<evidence type="ECO:0000313" key="3">
    <source>
        <dbReference type="Proteomes" id="UP000714275"/>
    </source>
</evidence>
<dbReference type="AlphaFoldDB" id="A0A9P6ZKI1"/>
<dbReference type="OrthoDB" id="2683227at2759"/>
<evidence type="ECO:0000256" key="1">
    <source>
        <dbReference type="SAM" id="MobiDB-lite"/>
    </source>
</evidence>
<feature type="compositionally biased region" description="Polar residues" evidence="1">
    <location>
        <begin position="89"/>
        <end position="98"/>
    </location>
</feature>
<dbReference type="EMBL" id="JABBWD010000071">
    <property type="protein sequence ID" value="KAG1769553.1"/>
    <property type="molecule type" value="Genomic_DNA"/>
</dbReference>
<feature type="compositionally biased region" description="Basic and acidic residues" evidence="1">
    <location>
        <begin position="204"/>
        <end position="220"/>
    </location>
</feature>
<sequence>MTLSTAIAHVVVTGFLTVSCFKRAVVDNTAQVLSKTEKASAGLTVYSVCLSTITLVLATDKAAQRILTNKTKHMPAAPKDIDANPNPPSANDTTSVTPQPVEPYHWQPYPTPSLSRLIESTETISAPISTCTPNDNTTAETYHLQPSPTPSLSCLIESTETMSAPITCSNTSLLLCPMITTLLPTSSQTMARKPTECESFDDESTVREDDCSEPQPRKEHALEPTLNILIAKMTALILDDPPRPSKL</sequence>
<feature type="region of interest" description="Disordered" evidence="1">
    <location>
        <begin position="190"/>
        <end position="220"/>
    </location>
</feature>
<evidence type="ECO:0000313" key="2">
    <source>
        <dbReference type="EMBL" id="KAG1769553.1"/>
    </source>
</evidence>
<name>A0A9P6ZKI1_9AGAM</name>
<proteinExistence type="predicted"/>
<dbReference type="Proteomes" id="UP000714275">
    <property type="component" value="Unassembled WGS sequence"/>
</dbReference>
<comment type="caution">
    <text evidence="2">The sequence shown here is derived from an EMBL/GenBank/DDBJ whole genome shotgun (WGS) entry which is preliminary data.</text>
</comment>
<reference evidence="2" key="1">
    <citation type="journal article" date="2020" name="New Phytol.">
        <title>Comparative genomics reveals dynamic genome evolution in host specialist ectomycorrhizal fungi.</title>
        <authorList>
            <person name="Lofgren L.A."/>
            <person name="Nguyen N.H."/>
            <person name="Vilgalys R."/>
            <person name="Ruytinx J."/>
            <person name="Liao H.L."/>
            <person name="Branco S."/>
            <person name="Kuo A."/>
            <person name="LaButti K."/>
            <person name="Lipzen A."/>
            <person name="Andreopoulos W."/>
            <person name="Pangilinan J."/>
            <person name="Riley R."/>
            <person name="Hundley H."/>
            <person name="Na H."/>
            <person name="Barry K."/>
            <person name="Grigoriev I.V."/>
            <person name="Stajich J.E."/>
            <person name="Kennedy P.G."/>
        </authorList>
    </citation>
    <scope>NUCLEOTIDE SEQUENCE</scope>
    <source>
        <strain evidence="2">DOB743</strain>
    </source>
</reference>
<accession>A0A9P6ZKI1</accession>
<keyword evidence="3" id="KW-1185">Reference proteome</keyword>
<protein>
    <submittedName>
        <fullName evidence="2">Uncharacterized protein</fullName>
    </submittedName>
</protein>